<dbReference type="PANTHER" id="PTHR23502:SF23">
    <property type="entry name" value="FLUCONAZOLE RESISTANCE PROTEIN 1"/>
    <property type="match status" value="1"/>
</dbReference>
<dbReference type="InterPro" id="IPR020846">
    <property type="entry name" value="MFS_dom"/>
</dbReference>
<feature type="transmembrane region" description="Helical" evidence="6">
    <location>
        <begin position="487"/>
        <end position="506"/>
    </location>
</feature>
<sequence>MVADLVRDSSFGQLVNWLSNGRYCPYADQKPGYVIPERYLLHTEERQAGQPKANSAGALEGSASTGIPKCAEGGPPETRSGTQTLVDEPGVRGPKDAVSELPSPSPDASATAINDLNNPQESRNLDAAEKGQASGTEGEVATEDDVTEYPWLVDFEENDPDRPLNWSSRKRWYCGLLVGLQTLAVYIGSAIYTPAIPGVMEHFSCSRVAATAGLTLFVSAYGIAPMLLSPLQELPSWGRNPVYIVGFAIFLILQIPCILAPNFAVLLVFRFLSSFAGAPCLATGGASMGDLFGAKYLSVAIGAWSIAAICGPIFGPVSSSFPAQLENWRWPFLELVWFGGVVFPLVFFSLPETLESTVLVRRARRLRKLTGNDKLRAPAELDGSTDQTIPAMMGETIHRAFRLALEPSLLVCHLYTALIYSIMYLWFEAFPILFQEIHGFALGPSGLPFLAFIVATLVIFPVYCAYHLKYFQPRLEKHPDTPPEARLELALMAGPFVPVALFWFGWTARASIPWIVPLIGASLYTAAIYVLFQQILIYISLSYPQYAASILAGNTLFRSVTASVFPLFGHAFFTNLGMGPACSLLAGVSIVMVVLIWLIMKNGDRLRRRSKFTA</sequence>
<dbReference type="Gene3D" id="1.20.1250.20">
    <property type="entry name" value="MFS general substrate transporter like domains"/>
    <property type="match status" value="1"/>
</dbReference>
<feature type="transmembrane region" description="Helical" evidence="6">
    <location>
        <begin position="172"/>
        <end position="196"/>
    </location>
</feature>
<feature type="compositionally biased region" description="Basic and acidic residues" evidence="5">
    <location>
        <begin position="89"/>
        <end position="98"/>
    </location>
</feature>
<evidence type="ECO:0000256" key="5">
    <source>
        <dbReference type="SAM" id="MobiDB-lite"/>
    </source>
</evidence>
<dbReference type="Proteomes" id="UP000777482">
    <property type="component" value="Unassembled WGS sequence"/>
</dbReference>
<feature type="transmembrane region" description="Helical" evidence="6">
    <location>
        <begin position="408"/>
        <end position="427"/>
    </location>
</feature>
<dbReference type="Pfam" id="PF07690">
    <property type="entry name" value="MFS_1"/>
    <property type="match status" value="1"/>
</dbReference>
<gene>
    <name evidence="8" type="ORF">C6P46_000624</name>
</gene>
<dbReference type="InterPro" id="IPR011701">
    <property type="entry name" value="MFS"/>
</dbReference>
<dbReference type="OrthoDB" id="3357846at2759"/>
<evidence type="ECO:0000256" key="2">
    <source>
        <dbReference type="ARBA" id="ARBA00022692"/>
    </source>
</evidence>
<dbReference type="SUPFAM" id="SSF103473">
    <property type="entry name" value="MFS general substrate transporter"/>
    <property type="match status" value="1"/>
</dbReference>
<evidence type="ECO:0000256" key="6">
    <source>
        <dbReference type="SAM" id="Phobius"/>
    </source>
</evidence>
<evidence type="ECO:0000256" key="3">
    <source>
        <dbReference type="ARBA" id="ARBA00022989"/>
    </source>
</evidence>
<feature type="transmembrane region" description="Helical" evidence="6">
    <location>
        <begin position="578"/>
        <end position="600"/>
    </location>
</feature>
<organism evidence="8 9">
    <name type="scientific">Rhodotorula mucilaginosa</name>
    <name type="common">Yeast</name>
    <name type="synonym">Rhodotorula rubra</name>
    <dbReference type="NCBI Taxonomy" id="5537"/>
    <lineage>
        <taxon>Eukaryota</taxon>
        <taxon>Fungi</taxon>
        <taxon>Dikarya</taxon>
        <taxon>Basidiomycota</taxon>
        <taxon>Pucciniomycotina</taxon>
        <taxon>Microbotryomycetes</taxon>
        <taxon>Sporidiobolales</taxon>
        <taxon>Sporidiobolaceae</taxon>
        <taxon>Rhodotorula</taxon>
    </lineage>
</organism>
<feature type="region of interest" description="Disordered" evidence="5">
    <location>
        <begin position="46"/>
        <end position="145"/>
    </location>
</feature>
<evidence type="ECO:0000256" key="1">
    <source>
        <dbReference type="ARBA" id="ARBA00004141"/>
    </source>
</evidence>
<comment type="subcellular location">
    <subcellularLocation>
        <location evidence="1">Membrane</location>
        <topology evidence="1">Multi-pass membrane protein</topology>
    </subcellularLocation>
</comment>
<dbReference type="CDD" id="cd17323">
    <property type="entry name" value="MFS_Tpo1_MDR_like"/>
    <property type="match status" value="1"/>
</dbReference>
<reference evidence="8 9" key="1">
    <citation type="submission" date="2020-11" db="EMBL/GenBank/DDBJ databases">
        <title>Kefir isolates.</title>
        <authorList>
            <person name="Marcisauskas S."/>
            <person name="Kim Y."/>
            <person name="Blasche S."/>
        </authorList>
    </citation>
    <scope>NUCLEOTIDE SEQUENCE [LARGE SCALE GENOMIC DNA]</scope>
    <source>
        <strain evidence="8 9">KR</strain>
    </source>
</reference>
<comment type="caution">
    <text evidence="8">The sequence shown here is derived from an EMBL/GenBank/DDBJ whole genome shotgun (WGS) entry which is preliminary data.</text>
</comment>
<name>A0A9P6W7T7_RHOMI</name>
<evidence type="ECO:0000256" key="4">
    <source>
        <dbReference type="ARBA" id="ARBA00023136"/>
    </source>
</evidence>
<proteinExistence type="predicted"/>
<dbReference type="FunFam" id="1.20.1250.20:FF:000011">
    <property type="entry name" value="MFS multidrug transporter, putative"/>
    <property type="match status" value="1"/>
</dbReference>
<dbReference type="GO" id="GO:0005886">
    <property type="term" value="C:plasma membrane"/>
    <property type="evidence" value="ECO:0007669"/>
    <property type="project" value="TreeGrafter"/>
</dbReference>
<keyword evidence="4 6" id="KW-0472">Membrane</keyword>
<feature type="domain" description="Major facilitator superfamily (MFS) profile" evidence="7">
    <location>
        <begin position="174"/>
        <end position="604"/>
    </location>
</feature>
<dbReference type="PROSITE" id="PS50850">
    <property type="entry name" value="MFS"/>
    <property type="match status" value="1"/>
</dbReference>
<feature type="transmembrane region" description="Helical" evidence="6">
    <location>
        <begin position="208"/>
        <end position="228"/>
    </location>
</feature>
<feature type="transmembrane region" description="Helical" evidence="6">
    <location>
        <begin position="335"/>
        <end position="360"/>
    </location>
</feature>
<keyword evidence="9" id="KW-1185">Reference proteome</keyword>
<dbReference type="GO" id="GO:0015244">
    <property type="term" value="F:fluconazole transmembrane transporter activity"/>
    <property type="evidence" value="ECO:0007669"/>
    <property type="project" value="TreeGrafter"/>
</dbReference>
<evidence type="ECO:0000259" key="7">
    <source>
        <dbReference type="PROSITE" id="PS50850"/>
    </source>
</evidence>
<dbReference type="PANTHER" id="PTHR23502">
    <property type="entry name" value="MAJOR FACILITATOR SUPERFAMILY"/>
    <property type="match status" value="1"/>
</dbReference>
<feature type="transmembrane region" description="Helical" evidence="6">
    <location>
        <begin position="447"/>
        <end position="466"/>
    </location>
</feature>
<evidence type="ECO:0000313" key="8">
    <source>
        <dbReference type="EMBL" id="KAG0664998.1"/>
    </source>
</evidence>
<feature type="transmembrane region" description="Helical" evidence="6">
    <location>
        <begin position="512"/>
        <end position="539"/>
    </location>
</feature>
<protein>
    <recommendedName>
        <fullName evidence="7">Major facilitator superfamily (MFS) profile domain-containing protein</fullName>
    </recommendedName>
</protein>
<dbReference type="AlphaFoldDB" id="A0A9P6W7T7"/>
<feature type="compositionally biased region" description="Polar residues" evidence="5">
    <location>
        <begin position="106"/>
        <end position="122"/>
    </location>
</feature>
<keyword evidence="2 6" id="KW-0812">Transmembrane</keyword>
<dbReference type="GO" id="GO:1990961">
    <property type="term" value="P:xenobiotic detoxification by transmembrane export across the plasma membrane"/>
    <property type="evidence" value="ECO:0007669"/>
    <property type="project" value="TreeGrafter"/>
</dbReference>
<feature type="transmembrane region" description="Helical" evidence="6">
    <location>
        <begin position="240"/>
        <end position="261"/>
    </location>
</feature>
<dbReference type="EMBL" id="PUHQ01000011">
    <property type="protein sequence ID" value="KAG0664998.1"/>
    <property type="molecule type" value="Genomic_DNA"/>
</dbReference>
<evidence type="ECO:0000313" key="9">
    <source>
        <dbReference type="Proteomes" id="UP000777482"/>
    </source>
</evidence>
<keyword evidence="3 6" id="KW-1133">Transmembrane helix</keyword>
<feature type="transmembrane region" description="Helical" evidence="6">
    <location>
        <begin position="296"/>
        <end position="315"/>
    </location>
</feature>
<accession>A0A9P6W7T7</accession>
<dbReference type="InterPro" id="IPR036259">
    <property type="entry name" value="MFS_trans_sf"/>
</dbReference>